<evidence type="ECO:0000313" key="2">
    <source>
        <dbReference type="EMBL" id="KAF6234146.1"/>
    </source>
</evidence>
<dbReference type="InterPro" id="IPR000719">
    <property type="entry name" value="Prot_kinase_dom"/>
</dbReference>
<proteinExistence type="predicted"/>
<evidence type="ECO:0000259" key="1">
    <source>
        <dbReference type="PROSITE" id="PS50011"/>
    </source>
</evidence>
<dbReference type="Proteomes" id="UP000578531">
    <property type="component" value="Unassembled WGS sequence"/>
</dbReference>
<dbReference type="AlphaFoldDB" id="A0A8H6FSX1"/>
<dbReference type="SUPFAM" id="SSF56112">
    <property type="entry name" value="Protein kinase-like (PK-like)"/>
    <property type="match status" value="1"/>
</dbReference>
<dbReference type="InterPro" id="IPR011009">
    <property type="entry name" value="Kinase-like_dom_sf"/>
</dbReference>
<keyword evidence="3" id="KW-1185">Reference proteome</keyword>
<dbReference type="GeneID" id="59289222"/>
<evidence type="ECO:0000313" key="3">
    <source>
        <dbReference type="Proteomes" id="UP000578531"/>
    </source>
</evidence>
<dbReference type="PROSITE" id="PS50011">
    <property type="entry name" value="PROTEIN_KINASE_DOM"/>
    <property type="match status" value="1"/>
</dbReference>
<dbReference type="OrthoDB" id="310217at2759"/>
<dbReference type="GO" id="GO:0005524">
    <property type="term" value="F:ATP binding"/>
    <property type="evidence" value="ECO:0007669"/>
    <property type="project" value="InterPro"/>
</dbReference>
<dbReference type="Gene3D" id="1.10.510.10">
    <property type="entry name" value="Transferase(Phosphotransferase) domain 1"/>
    <property type="match status" value="1"/>
</dbReference>
<protein>
    <recommendedName>
        <fullName evidence="1">Protein kinase domain-containing protein</fullName>
    </recommendedName>
</protein>
<dbReference type="GO" id="GO:0004672">
    <property type="term" value="F:protein kinase activity"/>
    <property type="evidence" value="ECO:0007669"/>
    <property type="project" value="InterPro"/>
</dbReference>
<name>A0A8H6FSX1_9LECA</name>
<accession>A0A8H6FSX1</accession>
<dbReference type="RefSeq" id="XP_037163547.1">
    <property type="nucleotide sequence ID" value="XM_037309468.1"/>
</dbReference>
<reference evidence="2 3" key="1">
    <citation type="journal article" date="2020" name="Genomics">
        <title>Complete, high-quality genomes from long-read metagenomic sequencing of two wolf lichen thalli reveals enigmatic genome architecture.</title>
        <authorList>
            <person name="McKenzie S.K."/>
            <person name="Walston R.F."/>
            <person name="Allen J.L."/>
        </authorList>
    </citation>
    <scope>NUCLEOTIDE SEQUENCE [LARGE SCALE GENOMIC DNA]</scope>
    <source>
        <strain evidence="2">WasteWater2</strain>
    </source>
</reference>
<dbReference type="EMBL" id="JACCJC010000032">
    <property type="protein sequence ID" value="KAF6234146.1"/>
    <property type="molecule type" value="Genomic_DNA"/>
</dbReference>
<dbReference type="PROSITE" id="PS50096">
    <property type="entry name" value="IQ"/>
    <property type="match status" value="1"/>
</dbReference>
<feature type="domain" description="Protein kinase" evidence="1">
    <location>
        <begin position="1"/>
        <end position="133"/>
    </location>
</feature>
<gene>
    <name evidence="2" type="ORF">HO173_007566</name>
</gene>
<organism evidence="2 3">
    <name type="scientific">Letharia columbiana</name>
    <dbReference type="NCBI Taxonomy" id="112416"/>
    <lineage>
        <taxon>Eukaryota</taxon>
        <taxon>Fungi</taxon>
        <taxon>Dikarya</taxon>
        <taxon>Ascomycota</taxon>
        <taxon>Pezizomycotina</taxon>
        <taxon>Lecanoromycetes</taxon>
        <taxon>OSLEUM clade</taxon>
        <taxon>Lecanoromycetidae</taxon>
        <taxon>Lecanorales</taxon>
        <taxon>Lecanorineae</taxon>
        <taxon>Parmeliaceae</taxon>
        <taxon>Letharia</taxon>
    </lineage>
</organism>
<comment type="caution">
    <text evidence="2">The sequence shown here is derived from an EMBL/GenBank/DDBJ whole genome shotgun (WGS) entry which is preliminary data.</text>
</comment>
<sequence length="275" mass="31874">MVGLAHTMGVSVAEIRYFKSARPSGGTEGYMPPEVIDRTPERERRRRHPHELIGPHCDVYSLGKSIQNGTNLLGLHYQTLKFLDTKLNRFEPETRPRLDLVYTSDLWNLMNRCQNEDARYRPKLHHLYNETKLRMENFRALAQAEGAEAFGNGIPDCFHSNVLYKRADRKRFETDPVFRSNYRKANLRPVWEILGPLPPQNVAQAEPSIPLDADHSVHVNREDGAQVNERTGQQRGRLPAYVETKIEKKDKEKRKRTARVQRGIRGLLSRMNFFS</sequence>